<dbReference type="InterPro" id="IPR041577">
    <property type="entry name" value="RT_RNaseH_2"/>
</dbReference>
<dbReference type="PANTHER" id="PTHR37984">
    <property type="entry name" value="PROTEIN CBG26694"/>
    <property type="match status" value="1"/>
</dbReference>
<feature type="region of interest" description="Disordered" evidence="2">
    <location>
        <begin position="1"/>
        <end position="61"/>
    </location>
</feature>
<dbReference type="InterPro" id="IPR008587">
    <property type="entry name" value="FPP_plant"/>
</dbReference>
<keyword evidence="5" id="KW-1185">Reference proteome</keyword>
<dbReference type="InterPro" id="IPR043502">
    <property type="entry name" value="DNA/RNA_pol_sf"/>
</dbReference>
<protein>
    <recommendedName>
        <fullName evidence="3">Reverse transcriptase/retrotransposon-derived protein RNase H-like domain-containing protein</fullName>
    </recommendedName>
</protein>
<comment type="caution">
    <text evidence="4">The sequence shown here is derived from an EMBL/GenBank/DDBJ whole genome shotgun (WGS) entry which is preliminary data.</text>
</comment>
<dbReference type="EMBL" id="JAVXUO010002049">
    <property type="protein sequence ID" value="KAK2976715.1"/>
    <property type="molecule type" value="Genomic_DNA"/>
</dbReference>
<reference evidence="4" key="1">
    <citation type="submission" date="2022-12" db="EMBL/GenBank/DDBJ databases">
        <title>Draft genome assemblies for two species of Escallonia (Escalloniales).</title>
        <authorList>
            <person name="Chanderbali A."/>
            <person name="Dervinis C."/>
            <person name="Anghel I."/>
            <person name="Soltis D."/>
            <person name="Soltis P."/>
            <person name="Zapata F."/>
        </authorList>
    </citation>
    <scope>NUCLEOTIDE SEQUENCE</scope>
    <source>
        <strain evidence="4">UCBG92.1500</strain>
        <tissue evidence="4">Leaf</tissue>
    </source>
</reference>
<keyword evidence="1" id="KW-0511">Multifunctional enzyme</keyword>
<proteinExistence type="predicted"/>
<dbReference type="GO" id="GO:0003824">
    <property type="term" value="F:catalytic activity"/>
    <property type="evidence" value="ECO:0007669"/>
    <property type="project" value="UniProtKB-KW"/>
</dbReference>
<gene>
    <name evidence="4" type="ORF">RJ640_013971</name>
</gene>
<dbReference type="InterPro" id="IPR050951">
    <property type="entry name" value="Retrovirus_Pol_polyprotein"/>
</dbReference>
<dbReference type="InterPro" id="IPR043128">
    <property type="entry name" value="Rev_trsase/Diguanyl_cyclase"/>
</dbReference>
<dbReference type="PANTHER" id="PTHR37984:SF5">
    <property type="entry name" value="PROTEIN NYNRIN-LIKE"/>
    <property type="match status" value="1"/>
</dbReference>
<accession>A0AA88R7E0</accession>
<dbReference type="Pfam" id="PF05911">
    <property type="entry name" value="FPP"/>
    <property type="match status" value="1"/>
</dbReference>
<evidence type="ECO:0000256" key="2">
    <source>
        <dbReference type="SAM" id="MobiDB-lite"/>
    </source>
</evidence>
<evidence type="ECO:0000313" key="4">
    <source>
        <dbReference type="EMBL" id="KAK2976715.1"/>
    </source>
</evidence>
<dbReference type="Pfam" id="PF17919">
    <property type="entry name" value="RT_RNaseH_2"/>
    <property type="match status" value="1"/>
</dbReference>
<dbReference type="AlphaFoldDB" id="A0AA88R7E0"/>
<name>A0AA88R7E0_9ASTE</name>
<dbReference type="CDD" id="cd09274">
    <property type="entry name" value="RNase_HI_RT_Ty3"/>
    <property type="match status" value="1"/>
</dbReference>
<feature type="domain" description="Reverse transcriptase/retrotransposon-derived protein RNase H-like" evidence="3">
    <location>
        <begin position="486"/>
        <end position="580"/>
    </location>
</feature>
<evidence type="ECO:0000256" key="1">
    <source>
        <dbReference type="ARBA" id="ARBA00023268"/>
    </source>
</evidence>
<sequence length="793" mass="89899">MALHYLSDPNSTLPEPSNLPPVGGYINWKSPTSFPREGSLTESSDTGNSKERTNNKQGIGSLQAELETLKESNRIVEEQIENQKLINEDLDTQLTMAKFRLNEVSQKLSSVEVELDDRIHCCEELEATCLELQLQLERLSSKFWMHNKKSGKKSRFSFFEYVTDKEIPKGSVDNGKLLENINRNMLHHELSMKSTHTVENVIASKAMIAQIKLDDPIISGVFTQSVHGGSHWIQARFEKVFRIYYRCGRLGHCNDSCSLPLRVVRDRLEIASLQYISADRISMVAYRDELCFTTVLRAFANTSRNRTSCLHLIEINGGSDLVVGTYQGSSVDRKEDLLVTRDGVLRNLALTFGNSSDFTGFFSNESISSSFSQSGEVKPELVTAVDTEMTGKLFGRDDEVAAPDWMLKWDTRFDLPIIEYRACGCGNIGNFDRFSIFKFRDSNVRKRLGDLESSKTSALKQSRSLGYSAKAAPLTDLLKKGKTWEWSKRCQSAFEGLKEAVTEEPVLALPDHTKVFEVQTDASDFAIGGVLMQEGHPIAFESRKLNDTERRYTVQEKEMTAVVHCLRTWRHYLLGSRFLIKTDNIATSYFQSQRKLSPKQARWQDFLAEFDYVMEYKPGKANLVADALSRKAELAAMSKAKGDILEGIKEGMEHDPLARQLFKLAESGQTQRFWVEDGLLYTKGQRAYFSYNLMRSEATNQSPFEIAIGQQPLTPLALAGDYKGRSPLAAQVARSWNEEADVARSYLDKAGCKMKKWADKRRRPKEYNLGDMVMLKLLPQQFKSFRKVHKGLI</sequence>
<dbReference type="Proteomes" id="UP001187471">
    <property type="component" value="Unassembled WGS sequence"/>
</dbReference>
<dbReference type="SUPFAM" id="SSF56672">
    <property type="entry name" value="DNA/RNA polymerases"/>
    <property type="match status" value="1"/>
</dbReference>
<dbReference type="Gene3D" id="3.30.70.270">
    <property type="match status" value="1"/>
</dbReference>
<organism evidence="4 5">
    <name type="scientific">Escallonia rubra</name>
    <dbReference type="NCBI Taxonomy" id="112253"/>
    <lineage>
        <taxon>Eukaryota</taxon>
        <taxon>Viridiplantae</taxon>
        <taxon>Streptophyta</taxon>
        <taxon>Embryophyta</taxon>
        <taxon>Tracheophyta</taxon>
        <taxon>Spermatophyta</taxon>
        <taxon>Magnoliopsida</taxon>
        <taxon>eudicotyledons</taxon>
        <taxon>Gunneridae</taxon>
        <taxon>Pentapetalae</taxon>
        <taxon>asterids</taxon>
        <taxon>campanulids</taxon>
        <taxon>Escalloniales</taxon>
        <taxon>Escalloniaceae</taxon>
        <taxon>Escallonia</taxon>
    </lineage>
</organism>
<evidence type="ECO:0000313" key="5">
    <source>
        <dbReference type="Proteomes" id="UP001187471"/>
    </source>
</evidence>
<evidence type="ECO:0000259" key="3">
    <source>
        <dbReference type="Pfam" id="PF17919"/>
    </source>
</evidence>